<evidence type="ECO:0008006" key="3">
    <source>
        <dbReference type="Google" id="ProtNLM"/>
    </source>
</evidence>
<dbReference type="PROSITE" id="PS00141">
    <property type="entry name" value="ASP_PROTEASE"/>
    <property type="match status" value="1"/>
</dbReference>
<gene>
    <name evidence="1" type="ORF">HDF09_003493</name>
</gene>
<accession>A0A7W8MU13</accession>
<dbReference type="CDD" id="cd05483">
    <property type="entry name" value="retropepsin_like_bacteria"/>
    <property type="match status" value="1"/>
</dbReference>
<dbReference type="SUPFAM" id="SSF50630">
    <property type="entry name" value="Acid proteases"/>
    <property type="match status" value="1"/>
</dbReference>
<dbReference type="InterPro" id="IPR001969">
    <property type="entry name" value="Aspartic_peptidase_AS"/>
</dbReference>
<dbReference type="Pfam" id="PF13650">
    <property type="entry name" value="Asp_protease_2"/>
    <property type="match status" value="1"/>
</dbReference>
<reference evidence="1" key="1">
    <citation type="submission" date="2020-08" db="EMBL/GenBank/DDBJ databases">
        <title>Genomic Encyclopedia of Type Strains, Phase IV (KMG-V): Genome sequencing to study the core and pangenomes of soil and plant-associated prokaryotes.</title>
        <authorList>
            <person name="Whitman W."/>
        </authorList>
    </citation>
    <scope>NUCLEOTIDE SEQUENCE [LARGE SCALE GENOMIC DNA]</scope>
    <source>
        <strain evidence="1">M8UP27</strain>
    </source>
</reference>
<sequence>MASLHVRVIERSLVVVPVKINHSGPYDMVVDTGAQVTTIDPALQTELHLSTEGTAGVIGAGVYERDNLIRLDLLEAGSQAVASALAVVGDLRQLQVADKNIRGILGSNFLGHFDMLLDYAHGVLCLDDGKRLQQKVKGEHIALIKAAKSDEGPPFTERSVITVRVSGVNARDLHLILDSGSNAPLLFNSALLPVDLSKNAVLTRVDGKGVKRRFAVLMAPDIQVGTHSFHRIPFVTPIDTGRDVPKLQEDGLLPTVLFQWIYISHSQAYAVIEPW</sequence>
<evidence type="ECO:0000313" key="2">
    <source>
        <dbReference type="Proteomes" id="UP000568106"/>
    </source>
</evidence>
<proteinExistence type="predicted"/>
<dbReference type="GO" id="GO:0004190">
    <property type="term" value="F:aspartic-type endopeptidase activity"/>
    <property type="evidence" value="ECO:0007669"/>
    <property type="project" value="InterPro"/>
</dbReference>
<dbReference type="GO" id="GO:0006508">
    <property type="term" value="P:proteolysis"/>
    <property type="evidence" value="ECO:0007669"/>
    <property type="project" value="InterPro"/>
</dbReference>
<dbReference type="EMBL" id="JACHDY010000005">
    <property type="protein sequence ID" value="MBB5318794.1"/>
    <property type="molecule type" value="Genomic_DNA"/>
</dbReference>
<keyword evidence="2" id="KW-1185">Reference proteome</keyword>
<dbReference type="Proteomes" id="UP000568106">
    <property type="component" value="Unassembled WGS sequence"/>
</dbReference>
<comment type="caution">
    <text evidence="1">The sequence shown here is derived from an EMBL/GenBank/DDBJ whole genome shotgun (WGS) entry which is preliminary data.</text>
</comment>
<organism evidence="1 2">
    <name type="scientific">Tunturiibacter empetritectus</name>
    <dbReference type="NCBI Taxonomy" id="3069691"/>
    <lineage>
        <taxon>Bacteria</taxon>
        <taxon>Pseudomonadati</taxon>
        <taxon>Acidobacteriota</taxon>
        <taxon>Terriglobia</taxon>
        <taxon>Terriglobales</taxon>
        <taxon>Acidobacteriaceae</taxon>
        <taxon>Tunturiibacter</taxon>
    </lineage>
</organism>
<dbReference type="InterPro" id="IPR034122">
    <property type="entry name" value="Retropepsin-like_bacterial"/>
</dbReference>
<dbReference type="InterPro" id="IPR021109">
    <property type="entry name" value="Peptidase_aspartic_dom_sf"/>
</dbReference>
<evidence type="ECO:0000313" key="1">
    <source>
        <dbReference type="EMBL" id="MBB5318794.1"/>
    </source>
</evidence>
<dbReference type="AlphaFoldDB" id="A0A7W8MU13"/>
<protein>
    <recommendedName>
        <fullName evidence="3">Peptidase A2 domain-containing protein</fullName>
    </recommendedName>
</protein>
<name>A0A7W8MU13_9BACT</name>
<dbReference type="Gene3D" id="2.40.70.10">
    <property type="entry name" value="Acid Proteases"/>
    <property type="match status" value="1"/>
</dbReference>